<evidence type="ECO:0000256" key="7">
    <source>
        <dbReference type="SAM" id="MobiDB-lite"/>
    </source>
</evidence>
<gene>
    <name evidence="10" type="ORF">FBUS_07282</name>
</gene>
<keyword evidence="3 6" id="KW-0808">Transferase</keyword>
<evidence type="ECO:0000256" key="1">
    <source>
        <dbReference type="ARBA" id="ARBA00008361"/>
    </source>
</evidence>
<dbReference type="InterPro" id="IPR024160">
    <property type="entry name" value="BIN3_SAM-bd_dom"/>
</dbReference>
<dbReference type="PANTHER" id="PTHR12315:SF0">
    <property type="entry name" value="7SK SNRNA METHYLPHOSPHATE CAPPING ENZYME"/>
    <property type="match status" value="1"/>
</dbReference>
<dbReference type="AlphaFoldDB" id="A0A8E0RSK9"/>
<dbReference type="GO" id="GO:0040031">
    <property type="term" value="P:snRNA modification"/>
    <property type="evidence" value="ECO:0007669"/>
    <property type="project" value="TreeGrafter"/>
</dbReference>
<dbReference type="GO" id="GO:0008171">
    <property type="term" value="F:O-methyltransferase activity"/>
    <property type="evidence" value="ECO:0007669"/>
    <property type="project" value="UniProtKB-UniRule"/>
</dbReference>
<dbReference type="GO" id="GO:0017069">
    <property type="term" value="F:snRNA binding"/>
    <property type="evidence" value="ECO:0007669"/>
    <property type="project" value="TreeGrafter"/>
</dbReference>
<proteinExistence type="inferred from homology"/>
<dbReference type="EMBL" id="LUCM01008627">
    <property type="protein sequence ID" value="KAA0188119.1"/>
    <property type="molecule type" value="Genomic_DNA"/>
</dbReference>
<evidence type="ECO:0000313" key="11">
    <source>
        <dbReference type="Proteomes" id="UP000728185"/>
    </source>
</evidence>
<dbReference type="PROSITE" id="PS51515">
    <property type="entry name" value="BIN3_SAM"/>
    <property type="match status" value="1"/>
</dbReference>
<feature type="compositionally biased region" description="Basic residues" evidence="7">
    <location>
        <begin position="112"/>
        <end position="126"/>
    </location>
</feature>
<keyword evidence="2 6" id="KW-0489">Methyltransferase</keyword>
<comment type="similarity">
    <text evidence="1 6">Belongs to the methyltransferase superfamily.</text>
</comment>
<evidence type="ECO:0000256" key="4">
    <source>
        <dbReference type="ARBA" id="ARBA00022691"/>
    </source>
</evidence>
<reference evidence="10" key="1">
    <citation type="submission" date="2019-05" db="EMBL/GenBank/DDBJ databases">
        <title>Annotation for the trematode Fasciolopsis buski.</title>
        <authorList>
            <person name="Choi Y.-J."/>
        </authorList>
    </citation>
    <scope>NUCLEOTIDE SEQUENCE</scope>
    <source>
        <strain evidence="10">HT</strain>
        <tissue evidence="10">Whole worm</tissue>
    </source>
</reference>
<comment type="caution">
    <text evidence="10">The sequence shown here is derived from an EMBL/GenBank/DDBJ whole genome shotgun (WGS) entry which is preliminary data.</text>
</comment>
<name>A0A8E0RSK9_9TREM</name>
<feature type="domain" description="Bin3-type SAM" evidence="9">
    <location>
        <begin position="136"/>
        <end position="448"/>
    </location>
</feature>
<dbReference type="CDD" id="cd02440">
    <property type="entry name" value="AdoMet_MTases"/>
    <property type="match status" value="1"/>
</dbReference>
<feature type="region of interest" description="Disordered" evidence="7">
    <location>
        <begin position="518"/>
        <end position="537"/>
    </location>
</feature>
<dbReference type="SUPFAM" id="SSF53335">
    <property type="entry name" value="S-adenosyl-L-methionine-dependent methyltransferases"/>
    <property type="match status" value="1"/>
</dbReference>
<organism evidence="10 11">
    <name type="scientific">Fasciolopsis buskii</name>
    <dbReference type="NCBI Taxonomy" id="27845"/>
    <lineage>
        <taxon>Eukaryota</taxon>
        <taxon>Metazoa</taxon>
        <taxon>Spiralia</taxon>
        <taxon>Lophotrochozoa</taxon>
        <taxon>Platyhelminthes</taxon>
        <taxon>Trematoda</taxon>
        <taxon>Digenea</taxon>
        <taxon>Plagiorchiida</taxon>
        <taxon>Echinostomata</taxon>
        <taxon>Echinostomatoidea</taxon>
        <taxon>Fasciolidae</taxon>
        <taxon>Fasciolopsis</taxon>
    </lineage>
</organism>
<sequence>MSQNVSCYVSHRISLEFIKYLIILFLLDFCPFYQVIFRAREICPSRLVPRTFNNWPRITHPIMPLSFPPVDPQRTMFRPQPMEQPAHVRSESFFRSTGRKTRTSWKAGRGSVRSRFRPRKRGRGSKSRAPLNPSDPLNLQDLMKETERRRIQGLSPLRGDSRLNTPALSSAGDMGNESPLSQPIASVSDLKPPLDGTRKSMGKPVAPESRIRSTRSSGHRYPSRRRAHRWRLPVTGNYEGYYFRRDPNDRLPYLMPEWFIGKDVADYGCHNGTLTFGILERFPDVRRIDALDCDAELIANAKSMQKERIRWNTGAVIRYDKINFQVANWIDNTTPTEEPEYDTIMAFSVTKWIHLNYGDAGLMRFFRRAFNLLKPGGHLILEPQPKSSYRKTRFTAKQRSMYQTLKIDPVKLEPLLVDLGFSYFDTIKLPRPNEPFRRKIILCSKSYGATPASIRNDFRSEFQNWNMSPSPRSPGSREPPPVCYHPQTPMYSTEASASFSESPAPELRQAFVVSSTEVVETNVTPEQPCEPDSTSLP</sequence>
<evidence type="ECO:0000256" key="2">
    <source>
        <dbReference type="ARBA" id="ARBA00022603"/>
    </source>
</evidence>
<dbReference type="Pfam" id="PF06859">
    <property type="entry name" value="Bin3"/>
    <property type="match status" value="1"/>
</dbReference>
<keyword evidence="4 5" id="KW-0949">S-adenosyl-L-methionine</keyword>
<evidence type="ECO:0000256" key="6">
    <source>
        <dbReference type="RuleBase" id="RU367087"/>
    </source>
</evidence>
<evidence type="ECO:0000313" key="10">
    <source>
        <dbReference type="EMBL" id="KAA0188119.1"/>
    </source>
</evidence>
<feature type="region of interest" description="Disordered" evidence="7">
    <location>
        <begin position="82"/>
        <end position="139"/>
    </location>
</feature>
<accession>A0A8E0RSK9</accession>
<feature type="region of interest" description="Disordered" evidence="7">
    <location>
        <begin position="151"/>
        <end position="224"/>
    </location>
</feature>
<dbReference type="PANTHER" id="PTHR12315">
    <property type="entry name" value="BICOID-INTERACTING PROTEIN RELATED"/>
    <property type="match status" value="1"/>
</dbReference>
<keyword evidence="11" id="KW-1185">Reference proteome</keyword>
<dbReference type="Gene3D" id="3.40.50.150">
    <property type="entry name" value="Vaccinia Virus protein VP39"/>
    <property type="match status" value="1"/>
</dbReference>
<dbReference type="GO" id="GO:0032259">
    <property type="term" value="P:methylation"/>
    <property type="evidence" value="ECO:0007669"/>
    <property type="project" value="UniProtKB-KW"/>
</dbReference>
<evidence type="ECO:0000259" key="9">
    <source>
        <dbReference type="PROSITE" id="PS51515"/>
    </source>
</evidence>
<dbReference type="Proteomes" id="UP000728185">
    <property type="component" value="Unassembled WGS sequence"/>
</dbReference>
<evidence type="ECO:0000256" key="3">
    <source>
        <dbReference type="ARBA" id="ARBA00022679"/>
    </source>
</evidence>
<keyword evidence="8" id="KW-1133">Transmembrane helix</keyword>
<dbReference type="InterPro" id="IPR039772">
    <property type="entry name" value="Bin3-like"/>
</dbReference>
<evidence type="ECO:0000256" key="5">
    <source>
        <dbReference type="PROSITE-ProRule" id="PRU00848"/>
    </source>
</evidence>
<dbReference type="OrthoDB" id="273070at2759"/>
<evidence type="ECO:0000256" key="8">
    <source>
        <dbReference type="SAM" id="Phobius"/>
    </source>
</evidence>
<keyword evidence="8" id="KW-0472">Membrane</keyword>
<keyword evidence="8" id="KW-0812">Transmembrane</keyword>
<dbReference type="EC" id="2.1.1.-" evidence="6"/>
<dbReference type="InterPro" id="IPR010675">
    <property type="entry name" value="Bin3_C"/>
</dbReference>
<dbReference type="InterPro" id="IPR029063">
    <property type="entry name" value="SAM-dependent_MTases_sf"/>
</dbReference>
<feature type="transmembrane region" description="Helical" evidence="8">
    <location>
        <begin position="20"/>
        <end position="37"/>
    </location>
</feature>
<dbReference type="GO" id="GO:0008173">
    <property type="term" value="F:RNA methyltransferase activity"/>
    <property type="evidence" value="ECO:0007669"/>
    <property type="project" value="UniProtKB-UniRule"/>
</dbReference>
<protein>
    <recommendedName>
        <fullName evidence="6">RNA methyltransferase</fullName>
        <ecNumber evidence="6">2.1.1.-</ecNumber>
    </recommendedName>
</protein>
<feature type="region of interest" description="Disordered" evidence="7">
    <location>
        <begin position="465"/>
        <end position="489"/>
    </location>
</feature>